<sequence>MGCNNQSGAPPSQVRKAQPKLLQALKQALDLSGTGEHHRIQSSLLARRHNALRAPGPGPPRLVSLHTNRDPPAAPKLL</sequence>
<reference evidence="2 3" key="1">
    <citation type="journal article" date="2015" name="Sci. Rep.">
        <title>The power of single molecule real-time sequencing technology in the de novo assembly of a eukaryotic genome.</title>
        <authorList>
            <person name="Sakai H."/>
            <person name="Naito K."/>
            <person name="Ogiso-Tanaka E."/>
            <person name="Takahashi Y."/>
            <person name="Iseki K."/>
            <person name="Muto C."/>
            <person name="Satou K."/>
            <person name="Teruya K."/>
            <person name="Shiroma A."/>
            <person name="Shimoji M."/>
            <person name="Hirano T."/>
            <person name="Itoh T."/>
            <person name="Kaga A."/>
            <person name="Tomooka N."/>
        </authorList>
    </citation>
    <scope>NUCLEOTIDE SEQUENCE [LARGE SCALE GENOMIC DNA]</scope>
    <source>
        <strain evidence="3">cv. Shumari</strain>
    </source>
</reference>
<dbReference type="Proteomes" id="UP000291084">
    <property type="component" value="Chromosome 2"/>
</dbReference>
<evidence type="ECO:0000256" key="1">
    <source>
        <dbReference type="SAM" id="MobiDB-lite"/>
    </source>
</evidence>
<dbReference type="AlphaFoldDB" id="A0A0S3RH13"/>
<protein>
    <submittedName>
        <fullName evidence="2">Uncharacterized protein</fullName>
    </submittedName>
</protein>
<name>A0A0S3RH13_PHAAN</name>
<keyword evidence="3" id="KW-1185">Reference proteome</keyword>
<proteinExistence type="predicted"/>
<organism evidence="2 3">
    <name type="scientific">Vigna angularis var. angularis</name>
    <dbReference type="NCBI Taxonomy" id="157739"/>
    <lineage>
        <taxon>Eukaryota</taxon>
        <taxon>Viridiplantae</taxon>
        <taxon>Streptophyta</taxon>
        <taxon>Embryophyta</taxon>
        <taxon>Tracheophyta</taxon>
        <taxon>Spermatophyta</taxon>
        <taxon>Magnoliopsida</taxon>
        <taxon>eudicotyledons</taxon>
        <taxon>Gunneridae</taxon>
        <taxon>Pentapetalae</taxon>
        <taxon>rosids</taxon>
        <taxon>fabids</taxon>
        <taxon>Fabales</taxon>
        <taxon>Fabaceae</taxon>
        <taxon>Papilionoideae</taxon>
        <taxon>50 kb inversion clade</taxon>
        <taxon>NPAAA clade</taxon>
        <taxon>indigoferoid/millettioid clade</taxon>
        <taxon>Phaseoleae</taxon>
        <taxon>Vigna</taxon>
    </lineage>
</organism>
<evidence type="ECO:0000313" key="3">
    <source>
        <dbReference type="Proteomes" id="UP000291084"/>
    </source>
</evidence>
<evidence type="ECO:0000313" key="2">
    <source>
        <dbReference type="EMBL" id="BAT79868.1"/>
    </source>
</evidence>
<gene>
    <name evidence="2" type="primary">Vigan.02G280800</name>
    <name evidence="2" type="ORF">VIGAN_02280800</name>
</gene>
<dbReference type="EMBL" id="AP015035">
    <property type="protein sequence ID" value="BAT79868.1"/>
    <property type="molecule type" value="Genomic_DNA"/>
</dbReference>
<accession>A0A0S3RH13</accession>
<feature type="region of interest" description="Disordered" evidence="1">
    <location>
        <begin position="45"/>
        <end position="78"/>
    </location>
</feature>